<feature type="compositionally biased region" description="Low complexity" evidence="1">
    <location>
        <begin position="1"/>
        <end position="13"/>
    </location>
</feature>
<dbReference type="EMBL" id="CM001295">
    <property type="protein sequence ID" value="EHH60096.1"/>
    <property type="molecule type" value="Genomic_DNA"/>
</dbReference>
<dbReference type="AlphaFoldDB" id="G7Q0A8"/>
<sequence length="181" mass="17796">PPSSCSSGSVSPGYGNGLGAGAFPVAGAQPVREPGAGRAELWREGRARPLCPFPGPGVGVKPPKPGLGSRSSLGAGILPGAGTPPDVGWGVKPPKPGYGNGNRLGTQPGFGGSRKLQKPGIWEWEWAGAGAFLGAGTQAGLAGELKPQRAGYGGAMKSQKPGLGNGNGLGAQPGERGGVWG</sequence>
<evidence type="ECO:0000256" key="1">
    <source>
        <dbReference type="SAM" id="MobiDB-lite"/>
    </source>
</evidence>
<protein>
    <submittedName>
        <fullName evidence="2">Uncharacterized protein</fullName>
    </submittedName>
</protein>
<feature type="non-terminal residue" evidence="2">
    <location>
        <position position="1"/>
    </location>
</feature>
<feature type="compositionally biased region" description="Gly residues" evidence="1">
    <location>
        <begin position="98"/>
        <end position="112"/>
    </location>
</feature>
<feature type="non-terminal residue" evidence="2">
    <location>
        <position position="181"/>
    </location>
</feature>
<reference evidence="2" key="1">
    <citation type="journal article" date="2011" name="Nat. Biotechnol.">
        <title>Genome sequencing and comparison of two nonhuman primate animal models, the cynomolgus and Chinese rhesus macaques.</title>
        <authorList>
            <person name="Yan G."/>
            <person name="Zhang G."/>
            <person name="Fang X."/>
            <person name="Zhang Y."/>
            <person name="Li C."/>
            <person name="Ling F."/>
            <person name="Cooper D.N."/>
            <person name="Li Q."/>
            <person name="Li Y."/>
            <person name="van Gool A.J."/>
            <person name="Du H."/>
            <person name="Chen J."/>
            <person name="Chen R."/>
            <person name="Zhang P."/>
            <person name="Huang Z."/>
            <person name="Thompson J.R."/>
            <person name="Meng Y."/>
            <person name="Bai Y."/>
            <person name="Wang J."/>
            <person name="Zhuo M."/>
            <person name="Wang T."/>
            <person name="Huang Y."/>
            <person name="Wei L."/>
            <person name="Li J."/>
            <person name="Wang Z."/>
            <person name="Hu H."/>
            <person name="Yang P."/>
            <person name="Le L."/>
            <person name="Stenson P.D."/>
            <person name="Li B."/>
            <person name="Liu X."/>
            <person name="Ball E.V."/>
            <person name="An N."/>
            <person name="Huang Q."/>
            <person name="Zhang Y."/>
            <person name="Fan W."/>
            <person name="Zhang X."/>
            <person name="Li Y."/>
            <person name="Wang W."/>
            <person name="Katze M.G."/>
            <person name="Su B."/>
            <person name="Nielsen R."/>
            <person name="Yang H."/>
            <person name="Wang J."/>
            <person name="Wang X."/>
            <person name="Wang J."/>
        </authorList>
    </citation>
    <scope>NUCLEOTIDE SEQUENCE [LARGE SCALE GENOMIC DNA]</scope>
    <source>
        <strain evidence="2">CE-4</strain>
    </source>
</reference>
<feature type="region of interest" description="Disordered" evidence="1">
    <location>
        <begin position="1"/>
        <end position="115"/>
    </location>
</feature>
<proteinExistence type="predicted"/>
<accession>G7Q0A8</accession>
<organism>
    <name type="scientific">Macaca fascicularis</name>
    <name type="common">Crab-eating macaque</name>
    <name type="synonym">Cynomolgus monkey</name>
    <dbReference type="NCBI Taxonomy" id="9541"/>
    <lineage>
        <taxon>Eukaryota</taxon>
        <taxon>Metazoa</taxon>
        <taxon>Chordata</taxon>
        <taxon>Craniata</taxon>
        <taxon>Vertebrata</taxon>
        <taxon>Euteleostomi</taxon>
        <taxon>Mammalia</taxon>
        <taxon>Eutheria</taxon>
        <taxon>Euarchontoglires</taxon>
        <taxon>Primates</taxon>
        <taxon>Haplorrhini</taxon>
        <taxon>Catarrhini</taxon>
        <taxon>Cercopithecidae</taxon>
        <taxon>Cercopithecinae</taxon>
        <taxon>Macaca</taxon>
    </lineage>
</organism>
<gene>
    <name evidence="2" type="ORF">EGM_11388</name>
</gene>
<feature type="compositionally biased region" description="Gly residues" evidence="1">
    <location>
        <begin position="163"/>
        <end position="181"/>
    </location>
</feature>
<evidence type="ECO:0000313" key="2">
    <source>
        <dbReference type="EMBL" id="EHH60096.1"/>
    </source>
</evidence>
<name>G7Q0A8_MACFA</name>
<dbReference type="Proteomes" id="UP000009130">
    <property type="component" value="Chromosome 20"/>
</dbReference>
<feature type="region of interest" description="Disordered" evidence="1">
    <location>
        <begin position="148"/>
        <end position="181"/>
    </location>
</feature>